<dbReference type="EMBL" id="VJMJ01000225">
    <property type="protein sequence ID" value="KAF0726117.1"/>
    <property type="molecule type" value="Genomic_DNA"/>
</dbReference>
<evidence type="ECO:0000313" key="1">
    <source>
        <dbReference type="EMBL" id="KAF0726117.1"/>
    </source>
</evidence>
<organism evidence="1 2">
    <name type="scientific">Aphanomyces euteiches</name>
    <dbReference type="NCBI Taxonomy" id="100861"/>
    <lineage>
        <taxon>Eukaryota</taxon>
        <taxon>Sar</taxon>
        <taxon>Stramenopiles</taxon>
        <taxon>Oomycota</taxon>
        <taxon>Saprolegniomycetes</taxon>
        <taxon>Saprolegniales</taxon>
        <taxon>Verrucalvaceae</taxon>
        <taxon>Aphanomyces</taxon>
    </lineage>
</organism>
<dbReference type="VEuPathDB" id="FungiDB:AeMF1_020761"/>
<dbReference type="Proteomes" id="UP000481153">
    <property type="component" value="Unassembled WGS sequence"/>
</dbReference>
<dbReference type="AlphaFoldDB" id="A0A6G0WFM2"/>
<comment type="caution">
    <text evidence="1">The sequence shown here is derived from an EMBL/GenBank/DDBJ whole genome shotgun (WGS) entry which is preliminary data.</text>
</comment>
<evidence type="ECO:0000313" key="2">
    <source>
        <dbReference type="Proteomes" id="UP000481153"/>
    </source>
</evidence>
<reference evidence="1 2" key="1">
    <citation type="submission" date="2019-07" db="EMBL/GenBank/DDBJ databases">
        <title>Genomics analysis of Aphanomyces spp. identifies a new class of oomycete effector associated with host adaptation.</title>
        <authorList>
            <person name="Gaulin E."/>
        </authorList>
    </citation>
    <scope>NUCLEOTIDE SEQUENCE [LARGE SCALE GENOMIC DNA]</scope>
    <source>
        <strain evidence="1 2">ATCC 201684</strain>
    </source>
</reference>
<evidence type="ECO:0008006" key="3">
    <source>
        <dbReference type="Google" id="ProtNLM"/>
    </source>
</evidence>
<protein>
    <recommendedName>
        <fullName evidence="3">Cadherin domain-containing protein</fullName>
    </recommendedName>
</protein>
<proteinExistence type="predicted"/>
<name>A0A6G0WFM2_9STRA</name>
<keyword evidence="2" id="KW-1185">Reference proteome</keyword>
<sequence length="480" mass="50382">MTYVSALHWNSDVGDDYDSIRIQVTDVQGATSASFIYIRVLPTPDLINITIPYADVATATALPPSALQGVVSVDEDDILHFSNLTVSCVDAVASSIVTVSLYVQHGAVACFPTAGVFQSQSTRNSLLLKGSYSGINAALATLTYAPEANYAGQDSLIVTANAVDDSGGVSLPGQMTLSLFVIALNDAPVWNVFQGAYLLDATTPAASLHLDNLSFVDVDAGLNDLMELTIDAKDGSVTLAAPGPVSAGTLVLVAGTGQNDAYLVVRGTPTSLNAALAGLVFTLDRAKYDDQSFETTMRLRPRVILTIDDLGNTGSGGTNVVSATATIQVVSMRNRPPVLSTTAALPLTTSQDTKLPLANTVAIADPDVNQAFGSIMELTITTTAGIIIVPPDFFMPSTPQTRKIVIKASLEQLQYALDKSYYVADLGWFGQDAIVITVNDLGFTGTGGPQSARLVLPVVVTKLQTTTQPQAFPLKHLPAL</sequence>
<accession>A0A6G0WFM2</accession>
<gene>
    <name evidence="1" type="ORF">Ae201684_015576</name>
</gene>